<evidence type="ECO:0000313" key="4">
    <source>
        <dbReference type="Proteomes" id="UP000238534"/>
    </source>
</evidence>
<dbReference type="EMBL" id="PCPH01000001">
    <property type="protein sequence ID" value="PRB91717.1"/>
    <property type="molecule type" value="Genomic_DNA"/>
</dbReference>
<reference evidence="3 4" key="1">
    <citation type="submission" date="2017-09" db="EMBL/GenBank/DDBJ databases">
        <title>Genomic, metabolic, and phenotypic characteristics of bacterial isolates from the natural microbiome of the model nematode Caenorhabditis elegans.</title>
        <authorList>
            <person name="Zimmermann J."/>
            <person name="Obeng N."/>
            <person name="Yang W."/>
            <person name="Obeng O."/>
            <person name="Kissoyan K."/>
            <person name="Pees B."/>
            <person name="Dirksen P."/>
            <person name="Hoppner M."/>
            <person name="Franke A."/>
            <person name="Rosenstiel P."/>
            <person name="Leippe M."/>
            <person name="Dierking K."/>
            <person name="Kaleta C."/>
            <person name="Schulenburg H."/>
        </authorList>
    </citation>
    <scope>NUCLEOTIDE SEQUENCE [LARGE SCALE GENOMIC DNA]</scope>
    <source>
        <strain evidence="1 4">MYb25</strain>
        <strain evidence="2 3">MYb44</strain>
    </source>
</reference>
<dbReference type="Proteomes" id="UP000238534">
    <property type="component" value="Unassembled WGS sequence"/>
</dbReference>
<protein>
    <submittedName>
        <fullName evidence="1">Uncharacterized protein</fullName>
    </submittedName>
</protein>
<name>A0A2S9CZQ4_CHRCI</name>
<dbReference type="AlphaFoldDB" id="A0A2S9CZQ4"/>
<keyword evidence="3" id="KW-1185">Reference proteome</keyword>
<evidence type="ECO:0000313" key="1">
    <source>
        <dbReference type="EMBL" id="PRB85964.1"/>
    </source>
</evidence>
<evidence type="ECO:0000313" key="2">
    <source>
        <dbReference type="EMBL" id="PRB91717.1"/>
    </source>
</evidence>
<dbReference type="EMBL" id="PCPP01000001">
    <property type="protein sequence ID" value="PRB85964.1"/>
    <property type="molecule type" value="Genomic_DNA"/>
</dbReference>
<comment type="caution">
    <text evidence="1">The sequence shown here is derived from an EMBL/GenBank/DDBJ whole genome shotgun (WGS) entry which is preliminary data.</text>
</comment>
<sequence>MKRNNTGFELFRFFGVFIRFFSGRGYVCHDFATLYKNLSFKRLQSAFAESEGFEPNDLSN</sequence>
<dbReference type="Proteomes" id="UP000238325">
    <property type="component" value="Unassembled WGS sequence"/>
</dbReference>
<proteinExistence type="predicted"/>
<gene>
    <name evidence="1" type="ORF">CQ022_06860</name>
    <name evidence="2" type="ORF">CQ033_00530</name>
</gene>
<evidence type="ECO:0000313" key="3">
    <source>
        <dbReference type="Proteomes" id="UP000238325"/>
    </source>
</evidence>
<organism evidence="1 4">
    <name type="scientific">Chryseobacterium culicis</name>
    <dbReference type="NCBI Taxonomy" id="680127"/>
    <lineage>
        <taxon>Bacteria</taxon>
        <taxon>Pseudomonadati</taxon>
        <taxon>Bacteroidota</taxon>
        <taxon>Flavobacteriia</taxon>
        <taxon>Flavobacteriales</taxon>
        <taxon>Weeksellaceae</taxon>
        <taxon>Chryseobacterium group</taxon>
        <taxon>Chryseobacterium</taxon>
    </lineage>
</organism>
<accession>A0A2S9CZQ4</accession>